<evidence type="ECO:0000256" key="1">
    <source>
        <dbReference type="SAM" id="MobiDB-lite"/>
    </source>
</evidence>
<proteinExistence type="predicted"/>
<dbReference type="EMBL" id="MNBE01000120">
    <property type="protein sequence ID" value="OKP14040.1"/>
    <property type="molecule type" value="Genomic_DNA"/>
</dbReference>
<gene>
    <name evidence="2" type="ORF">PENSUB_309</name>
</gene>
<feature type="region of interest" description="Disordered" evidence="1">
    <location>
        <begin position="1"/>
        <end position="21"/>
    </location>
</feature>
<organism evidence="2 3">
    <name type="scientific">Penicillium subrubescens</name>
    <dbReference type="NCBI Taxonomy" id="1316194"/>
    <lineage>
        <taxon>Eukaryota</taxon>
        <taxon>Fungi</taxon>
        <taxon>Dikarya</taxon>
        <taxon>Ascomycota</taxon>
        <taxon>Pezizomycotina</taxon>
        <taxon>Eurotiomycetes</taxon>
        <taxon>Eurotiomycetidae</taxon>
        <taxon>Eurotiales</taxon>
        <taxon>Aspergillaceae</taxon>
        <taxon>Penicillium</taxon>
    </lineage>
</organism>
<name>A0A1Q5UNJ1_9EURO</name>
<protein>
    <submittedName>
        <fullName evidence="2">Uncharacterized protein</fullName>
    </submittedName>
</protein>
<sequence>MESSQDSFPHELSLQEADEELSVDEEYVQDCVEYVHFGKGLEYDRERWIWKKDVDFESEIKESNSTKRNCDIGQ</sequence>
<accession>A0A1Q5UNJ1</accession>
<comment type="caution">
    <text evidence="2">The sequence shown here is derived from an EMBL/GenBank/DDBJ whole genome shotgun (WGS) entry which is preliminary data.</text>
</comment>
<keyword evidence="3" id="KW-1185">Reference proteome</keyword>
<reference evidence="2 3" key="1">
    <citation type="submission" date="2016-10" db="EMBL/GenBank/DDBJ databases">
        <title>Genome sequence of the ascomycete fungus Penicillium subrubescens.</title>
        <authorList>
            <person name="De Vries R.P."/>
            <person name="Peng M."/>
            <person name="Dilokpimol A."/>
            <person name="Hilden K."/>
            <person name="Makela M.R."/>
            <person name="Grigoriev I."/>
            <person name="Riley R."/>
            <person name="Granchi Z."/>
        </authorList>
    </citation>
    <scope>NUCLEOTIDE SEQUENCE [LARGE SCALE GENOMIC DNA]</scope>
    <source>
        <strain evidence="2 3">CBS 132785</strain>
    </source>
</reference>
<dbReference type="Proteomes" id="UP000186955">
    <property type="component" value="Unassembled WGS sequence"/>
</dbReference>
<dbReference type="AlphaFoldDB" id="A0A1Q5UNJ1"/>
<evidence type="ECO:0000313" key="3">
    <source>
        <dbReference type="Proteomes" id="UP000186955"/>
    </source>
</evidence>
<evidence type="ECO:0000313" key="2">
    <source>
        <dbReference type="EMBL" id="OKP14040.1"/>
    </source>
</evidence>